<dbReference type="OrthoDB" id="1718144at2759"/>
<evidence type="ECO:0000313" key="4">
    <source>
        <dbReference type="Proteomes" id="UP000594638"/>
    </source>
</evidence>
<feature type="transmembrane region" description="Helical" evidence="1">
    <location>
        <begin position="113"/>
        <end position="138"/>
    </location>
</feature>
<dbReference type="PANTHER" id="PTHR24177">
    <property type="entry name" value="CASKIN"/>
    <property type="match status" value="1"/>
</dbReference>
<dbReference type="InterPro" id="IPR026961">
    <property type="entry name" value="PGG_dom"/>
</dbReference>
<protein>
    <recommendedName>
        <fullName evidence="2">PGG domain-containing protein</fullName>
    </recommendedName>
</protein>
<dbReference type="AlphaFoldDB" id="A0A8S0RZS0"/>
<feature type="transmembrane region" description="Helical" evidence="1">
    <location>
        <begin position="41"/>
        <end position="64"/>
    </location>
</feature>
<keyword evidence="1" id="KW-1133">Transmembrane helix</keyword>
<dbReference type="EMBL" id="CACTIH010003771">
    <property type="protein sequence ID" value="CAA2984570.1"/>
    <property type="molecule type" value="Genomic_DNA"/>
</dbReference>
<name>A0A8S0RZS0_OLEEU</name>
<evidence type="ECO:0000313" key="3">
    <source>
        <dbReference type="EMBL" id="CAA2984570.1"/>
    </source>
</evidence>
<dbReference type="Gramene" id="OE9A042721T1">
    <property type="protein sequence ID" value="OE9A042721C1"/>
    <property type="gene ID" value="OE9A042721"/>
</dbReference>
<dbReference type="GO" id="GO:0016020">
    <property type="term" value="C:membrane"/>
    <property type="evidence" value="ECO:0007669"/>
    <property type="project" value="TreeGrafter"/>
</dbReference>
<dbReference type="Pfam" id="PF13962">
    <property type="entry name" value="PGG"/>
    <property type="match status" value="1"/>
</dbReference>
<keyword evidence="1" id="KW-0812">Transmembrane</keyword>
<reference evidence="3 4" key="1">
    <citation type="submission" date="2019-12" db="EMBL/GenBank/DDBJ databases">
        <authorList>
            <person name="Alioto T."/>
            <person name="Alioto T."/>
            <person name="Gomez Garrido J."/>
        </authorList>
    </citation>
    <scope>NUCLEOTIDE SEQUENCE [LARGE SCALE GENOMIC DNA]</scope>
</reference>
<feature type="domain" description="PGG" evidence="2">
    <location>
        <begin position="1"/>
        <end position="105"/>
    </location>
</feature>
<comment type="caution">
    <text evidence="3">The sequence shown here is derived from an EMBL/GenBank/DDBJ whole genome shotgun (WGS) entry which is preliminary data.</text>
</comment>
<keyword evidence="4" id="KW-1185">Reference proteome</keyword>
<evidence type="ECO:0000256" key="1">
    <source>
        <dbReference type="SAM" id="Phobius"/>
    </source>
</evidence>
<accession>A0A8S0RZS0</accession>
<organism evidence="3 4">
    <name type="scientific">Olea europaea subsp. europaea</name>
    <dbReference type="NCBI Taxonomy" id="158383"/>
    <lineage>
        <taxon>Eukaryota</taxon>
        <taxon>Viridiplantae</taxon>
        <taxon>Streptophyta</taxon>
        <taxon>Embryophyta</taxon>
        <taxon>Tracheophyta</taxon>
        <taxon>Spermatophyta</taxon>
        <taxon>Magnoliopsida</taxon>
        <taxon>eudicotyledons</taxon>
        <taxon>Gunneridae</taxon>
        <taxon>Pentapetalae</taxon>
        <taxon>asterids</taxon>
        <taxon>lamiids</taxon>
        <taxon>Lamiales</taxon>
        <taxon>Oleaceae</taxon>
        <taxon>Oleeae</taxon>
        <taxon>Olea</taxon>
    </lineage>
</organism>
<evidence type="ECO:0000259" key="2">
    <source>
        <dbReference type="Pfam" id="PF13962"/>
    </source>
</evidence>
<keyword evidence="1" id="KW-0472">Membrane</keyword>
<proteinExistence type="predicted"/>
<feature type="transmembrane region" description="Helical" evidence="1">
    <location>
        <begin position="85"/>
        <end position="107"/>
    </location>
</feature>
<dbReference type="PANTHER" id="PTHR24177:SF335">
    <property type="entry name" value="PGG DOMAIN-CONTAINING PROTEIN"/>
    <property type="match status" value="1"/>
</dbReference>
<dbReference type="Proteomes" id="UP000594638">
    <property type="component" value="Unassembled WGS sequence"/>
</dbReference>
<sequence>MIVATLIAAVMFTTTFTVPGGNKNETGMPTMLETQRIPFLIFMISNALSMFSSSTSLLIFLGILTARYVEDDFLKSLPTKLISGLMSLFLSIVTMMVSFGAALYLILHENLSWVTVPIIILTMIPIVLFSILQFPLLIEMTQRTYGAGIFDEYKKKSHFAKFRACLIRRNPLRKKRN</sequence>
<gene>
    <name evidence="3" type="ORF">OLEA9_A042721</name>
</gene>